<reference evidence="9" key="1">
    <citation type="submission" date="2019-08" db="EMBL/GenBank/DDBJ databases">
        <title>Reference gene set and small RNA set construction with multiple tissues from Davidia involucrata Baill.</title>
        <authorList>
            <person name="Yang H."/>
            <person name="Zhou C."/>
            <person name="Li G."/>
            <person name="Wang J."/>
            <person name="Gao P."/>
            <person name="Wang M."/>
            <person name="Wang R."/>
            <person name="Zhao Y."/>
        </authorList>
    </citation>
    <scope>NUCLEOTIDE SEQUENCE</scope>
    <source>
        <tissue evidence="9">Mixed with DoveR01_LX</tissue>
    </source>
</reference>
<dbReference type="EMBL" id="GHES01033793">
    <property type="protein sequence ID" value="MPA64352.1"/>
    <property type="molecule type" value="Transcribed_RNA"/>
</dbReference>
<evidence type="ECO:0000313" key="9">
    <source>
        <dbReference type="EMBL" id="MPA64352.1"/>
    </source>
</evidence>
<dbReference type="SMART" id="SM00369">
    <property type="entry name" value="LRR_TYP"/>
    <property type="match status" value="5"/>
</dbReference>
<keyword evidence="5" id="KW-0472">Membrane</keyword>
<evidence type="ECO:0000256" key="6">
    <source>
        <dbReference type="ARBA" id="ARBA00023180"/>
    </source>
</evidence>
<name>A0A5B7B699_DAVIN</name>
<dbReference type="InterPro" id="IPR053213">
    <property type="entry name" value="RLP29"/>
</dbReference>
<keyword evidence="4" id="KW-0677">Repeat</keyword>
<feature type="signal peptide" evidence="7">
    <location>
        <begin position="1"/>
        <end position="26"/>
    </location>
</feature>
<evidence type="ECO:0000256" key="7">
    <source>
        <dbReference type="SAM" id="SignalP"/>
    </source>
</evidence>
<dbReference type="FunFam" id="3.80.10.10:FF:000041">
    <property type="entry name" value="LRR receptor-like serine/threonine-protein kinase ERECTA"/>
    <property type="match status" value="1"/>
</dbReference>
<dbReference type="FunFam" id="3.80.10.10:FF:000400">
    <property type="entry name" value="Nuclear pore complex protein NUP107"/>
    <property type="match status" value="1"/>
</dbReference>
<evidence type="ECO:0000256" key="1">
    <source>
        <dbReference type="ARBA" id="ARBA00004370"/>
    </source>
</evidence>
<dbReference type="PANTHER" id="PTHR48009">
    <property type="entry name" value="LEUCINE-RICH REPEAT (LRR) FAMILY PROTEIN"/>
    <property type="match status" value="1"/>
</dbReference>
<organism evidence="9">
    <name type="scientific">Davidia involucrata</name>
    <name type="common">Dove tree</name>
    <dbReference type="NCBI Taxonomy" id="16924"/>
    <lineage>
        <taxon>Eukaryota</taxon>
        <taxon>Viridiplantae</taxon>
        <taxon>Streptophyta</taxon>
        <taxon>Embryophyta</taxon>
        <taxon>Tracheophyta</taxon>
        <taxon>Spermatophyta</taxon>
        <taxon>Magnoliopsida</taxon>
        <taxon>eudicotyledons</taxon>
        <taxon>Gunneridae</taxon>
        <taxon>Pentapetalae</taxon>
        <taxon>asterids</taxon>
        <taxon>Cornales</taxon>
        <taxon>Nyssaceae</taxon>
        <taxon>Davidia</taxon>
    </lineage>
</organism>
<accession>A0A5B7B699</accession>
<evidence type="ECO:0000256" key="4">
    <source>
        <dbReference type="ARBA" id="ARBA00022737"/>
    </source>
</evidence>
<evidence type="ECO:0000256" key="2">
    <source>
        <dbReference type="ARBA" id="ARBA00022614"/>
    </source>
</evidence>
<evidence type="ECO:0000259" key="8">
    <source>
        <dbReference type="Pfam" id="PF23598"/>
    </source>
</evidence>
<sequence>MGNFYISMPSLILLITVAELLFEAHSTTYWEDIEVLKQFKNGLDPDSVSQGSCLSSWDFTLDPCDNLYSDKFTCGFRCDVVVSSTSRVTELALDQAGYAGSLTSTSWNLPYLQTLDLSHNFFTGPIPDSLANMTRLQRLSLSSNSLYGSIPTSIGSLPSLEELYLDNNNLQGTIPSSLNGLKNLKRLELQGNKFNGEFPDLGQLSNLYFLDTSDNDISGGLPANFPISLVEISMRNNEIEGNIPANIMSLVYLQVMDLSHNKLSGSVPASLFNHPSLQQLTLSYNQFGSVQEPGNTGQQSELIAVDLSNNELRGLLPTFMGWMPKLSALSLENNKLSGMIPTQYAVKLSMVVPGVSMSPLERLLLGGNYLYGAIPGQLIQMKPGSVTVRLGDNCLYRCPLRFFFCQGGLQKSLMECKSFGPLIPRT</sequence>
<feature type="domain" description="Disease resistance R13L4/SHOC-2-like LRR" evidence="8">
    <location>
        <begin position="107"/>
        <end position="331"/>
    </location>
</feature>
<dbReference type="PANTHER" id="PTHR48009:SF7">
    <property type="entry name" value="LEUCINE-RICH REPEAT (LRR) FAMILY PROTEIN"/>
    <property type="match status" value="1"/>
</dbReference>
<dbReference type="InterPro" id="IPR003591">
    <property type="entry name" value="Leu-rich_rpt_typical-subtyp"/>
</dbReference>
<gene>
    <name evidence="9" type="ORF">Din_033793</name>
</gene>
<dbReference type="InterPro" id="IPR055414">
    <property type="entry name" value="LRR_R13L4/SHOC2-like"/>
</dbReference>
<dbReference type="Pfam" id="PF23598">
    <property type="entry name" value="LRR_14"/>
    <property type="match status" value="1"/>
</dbReference>
<protein>
    <recommendedName>
        <fullName evidence="8">Disease resistance R13L4/SHOC-2-like LRR domain-containing protein</fullName>
    </recommendedName>
</protein>
<feature type="chain" id="PRO_5022904615" description="Disease resistance R13L4/SHOC-2-like LRR domain-containing protein" evidence="7">
    <location>
        <begin position="27"/>
        <end position="426"/>
    </location>
</feature>
<dbReference type="AlphaFoldDB" id="A0A5B7B699"/>
<dbReference type="SUPFAM" id="SSF52058">
    <property type="entry name" value="L domain-like"/>
    <property type="match status" value="1"/>
</dbReference>
<dbReference type="Gene3D" id="3.80.10.10">
    <property type="entry name" value="Ribonuclease Inhibitor"/>
    <property type="match status" value="3"/>
</dbReference>
<evidence type="ECO:0000256" key="3">
    <source>
        <dbReference type="ARBA" id="ARBA00022729"/>
    </source>
</evidence>
<keyword evidence="6" id="KW-0325">Glycoprotein</keyword>
<keyword evidence="3 7" id="KW-0732">Signal</keyword>
<keyword evidence="2" id="KW-0433">Leucine-rich repeat</keyword>
<evidence type="ECO:0000256" key="5">
    <source>
        <dbReference type="ARBA" id="ARBA00023136"/>
    </source>
</evidence>
<dbReference type="InterPro" id="IPR032675">
    <property type="entry name" value="LRR_dom_sf"/>
</dbReference>
<proteinExistence type="predicted"/>
<dbReference type="GO" id="GO:0016020">
    <property type="term" value="C:membrane"/>
    <property type="evidence" value="ECO:0007669"/>
    <property type="project" value="UniProtKB-SubCell"/>
</dbReference>
<comment type="subcellular location">
    <subcellularLocation>
        <location evidence="1">Membrane</location>
    </subcellularLocation>
</comment>